<dbReference type="EMBL" id="BQNB010010151">
    <property type="protein sequence ID" value="GJS73395.1"/>
    <property type="molecule type" value="Genomic_DNA"/>
</dbReference>
<protein>
    <submittedName>
        <fullName evidence="1">Uncharacterized protein</fullName>
    </submittedName>
</protein>
<organism evidence="1 2">
    <name type="scientific">Tanacetum coccineum</name>
    <dbReference type="NCBI Taxonomy" id="301880"/>
    <lineage>
        <taxon>Eukaryota</taxon>
        <taxon>Viridiplantae</taxon>
        <taxon>Streptophyta</taxon>
        <taxon>Embryophyta</taxon>
        <taxon>Tracheophyta</taxon>
        <taxon>Spermatophyta</taxon>
        <taxon>Magnoliopsida</taxon>
        <taxon>eudicotyledons</taxon>
        <taxon>Gunneridae</taxon>
        <taxon>Pentapetalae</taxon>
        <taxon>asterids</taxon>
        <taxon>campanulids</taxon>
        <taxon>Asterales</taxon>
        <taxon>Asteraceae</taxon>
        <taxon>Asteroideae</taxon>
        <taxon>Anthemideae</taxon>
        <taxon>Anthemidinae</taxon>
        <taxon>Tanacetum</taxon>
    </lineage>
</organism>
<accession>A0ABQ4Y6Y4</accession>
<reference evidence="1" key="1">
    <citation type="journal article" date="2022" name="Int. J. Mol. Sci.">
        <title>Draft Genome of Tanacetum Coccineum: Genomic Comparison of Closely Related Tanacetum-Family Plants.</title>
        <authorList>
            <person name="Yamashiro T."/>
            <person name="Shiraishi A."/>
            <person name="Nakayama K."/>
            <person name="Satake H."/>
        </authorList>
    </citation>
    <scope>NUCLEOTIDE SEQUENCE</scope>
</reference>
<sequence length="141" mass="16218">MKGGRGVIGENVCNLTNRHDFLGFNDPSCNFFFYEVDIYFKVSGPLMENGVTSQLNSKLVVTESKEGLWSFIGNLAKETKVQCEEVFQIAIWVIWKWINRIVVALPESISKVKDLVYSEAWKDMDVRPFIIEVCLLESLFR</sequence>
<proteinExistence type="predicted"/>
<evidence type="ECO:0000313" key="2">
    <source>
        <dbReference type="Proteomes" id="UP001151760"/>
    </source>
</evidence>
<comment type="caution">
    <text evidence="1">The sequence shown here is derived from an EMBL/GenBank/DDBJ whole genome shotgun (WGS) entry which is preliminary data.</text>
</comment>
<evidence type="ECO:0000313" key="1">
    <source>
        <dbReference type="EMBL" id="GJS73395.1"/>
    </source>
</evidence>
<reference evidence="1" key="2">
    <citation type="submission" date="2022-01" db="EMBL/GenBank/DDBJ databases">
        <authorList>
            <person name="Yamashiro T."/>
            <person name="Shiraishi A."/>
            <person name="Satake H."/>
            <person name="Nakayama K."/>
        </authorList>
    </citation>
    <scope>NUCLEOTIDE SEQUENCE</scope>
</reference>
<keyword evidence="2" id="KW-1185">Reference proteome</keyword>
<gene>
    <name evidence="1" type="ORF">Tco_0706236</name>
</gene>
<dbReference type="Proteomes" id="UP001151760">
    <property type="component" value="Unassembled WGS sequence"/>
</dbReference>
<name>A0ABQ4Y6Y4_9ASTR</name>